<name>A0A2W7T403_9BACT</name>
<reference evidence="2 3" key="1">
    <citation type="submission" date="2018-06" db="EMBL/GenBank/DDBJ databases">
        <title>Genomic Encyclopedia of Archaeal and Bacterial Type Strains, Phase II (KMG-II): from individual species to whole genera.</title>
        <authorList>
            <person name="Goeker M."/>
        </authorList>
    </citation>
    <scope>NUCLEOTIDE SEQUENCE [LARGE SCALE GENOMIC DNA]</scope>
    <source>
        <strain evidence="2 3">DSM 19830</strain>
    </source>
</reference>
<dbReference type="Proteomes" id="UP000248882">
    <property type="component" value="Unassembled WGS sequence"/>
</dbReference>
<protein>
    <submittedName>
        <fullName evidence="2">Putative glyoxalase superfamily protein PhnB</fullName>
    </submittedName>
</protein>
<evidence type="ECO:0000313" key="3">
    <source>
        <dbReference type="Proteomes" id="UP000248882"/>
    </source>
</evidence>
<dbReference type="SUPFAM" id="SSF54593">
    <property type="entry name" value="Glyoxalase/Bleomycin resistance protein/Dihydroxybiphenyl dioxygenase"/>
    <property type="match status" value="1"/>
</dbReference>
<sequence length="127" mass="14158">MNKDLQVPENYQAVMPYLILKDAAAFIKFAEEVFDAKVALKEMRDENRIMHAEIKIGDSTVMVAETTADYEPQNAGLFVYVKDADAAFELALDLGSEMVLEVSNQTYGRSGGIKDPFGNTWWITSAI</sequence>
<dbReference type="CDD" id="cd07246">
    <property type="entry name" value="VOC_like"/>
    <property type="match status" value="1"/>
</dbReference>
<keyword evidence="3" id="KW-1185">Reference proteome</keyword>
<dbReference type="Pfam" id="PF00903">
    <property type="entry name" value="Glyoxalase"/>
    <property type="match status" value="1"/>
</dbReference>
<dbReference type="AlphaFoldDB" id="A0A2W7T403"/>
<accession>A0A2W7T403</accession>
<dbReference type="EMBL" id="QKZT01000001">
    <property type="protein sequence ID" value="PZX57942.1"/>
    <property type="molecule type" value="Genomic_DNA"/>
</dbReference>
<dbReference type="InterPro" id="IPR004360">
    <property type="entry name" value="Glyas_Fos-R_dOase_dom"/>
</dbReference>
<dbReference type="Gene3D" id="3.30.720.120">
    <property type="match status" value="1"/>
</dbReference>
<dbReference type="PANTHER" id="PTHR34109">
    <property type="entry name" value="BNAUNNG04460D PROTEIN-RELATED"/>
    <property type="match status" value="1"/>
</dbReference>
<gene>
    <name evidence="2" type="ORF">LV85_00125</name>
</gene>
<evidence type="ECO:0000313" key="2">
    <source>
        <dbReference type="EMBL" id="PZX57942.1"/>
    </source>
</evidence>
<dbReference type="RefSeq" id="WP_111316243.1">
    <property type="nucleotide sequence ID" value="NZ_QKZT01000001.1"/>
</dbReference>
<dbReference type="InterPro" id="IPR029068">
    <property type="entry name" value="Glyas_Bleomycin-R_OHBP_Dase"/>
</dbReference>
<organism evidence="2 3">
    <name type="scientific">Algoriphagus chordae</name>
    <dbReference type="NCBI Taxonomy" id="237019"/>
    <lineage>
        <taxon>Bacteria</taxon>
        <taxon>Pseudomonadati</taxon>
        <taxon>Bacteroidota</taxon>
        <taxon>Cytophagia</taxon>
        <taxon>Cytophagales</taxon>
        <taxon>Cyclobacteriaceae</taxon>
        <taxon>Algoriphagus</taxon>
    </lineage>
</organism>
<proteinExistence type="predicted"/>
<dbReference type="Gene3D" id="3.30.720.110">
    <property type="match status" value="1"/>
</dbReference>
<dbReference type="OrthoDB" id="9795306at2"/>
<evidence type="ECO:0000259" key="1">
    <source>
        <dbReference type="Pfam" id="PF00903"/>
    </source>
</evidence>
<dbReference type="PANTHER" id="PTHR34109:SF1">
    <property type="entry name" value="VOC DOMAIN-CONTAINING PROTEIN"/>
    <property type="match status" value="1"/>
</dbReference>
<feature type="domain" description="Glyoxalase/fosfomycin resistance/dioxygenase" evidence="1">
    <location>
        <begin position="18"/>
        <end position="123"/>
    </location>
</feature>
<comment type="caution">
    <text evidence="2">The sequence shown here is derived from an EMBL/GenBank/DDBJ whole genome shotgun (WGS) entry which is preliminary data.</text>
</comment>